<protein>
    <submittedName>
        <fullName evidence="2">TonB family protein</fullName>
    </submittedName>
</protein>
<reference evidence="2 3" key="1">
    <citation type="submission" date="2011-01" db="EMBL/GenBank/DDBJ databases">
        <title>Complete sequence of Pseudoxanthomonas suwonensis 11-1.</title>
        <authorList>
            <consortium name="US DOE Joint Genome Institute"/>
            <person name="Lucas S."/>
            <person name="Copeland A."/>
            <person name="Lapidus A."/>
            <person name="Cheng J.-F."/>
            <person name="Goodwin L."/>
            <person name="Pitluck S."/>
            <person name="Teshima H."/>
            <person name="Detter J.C."/>
            <person name="Han C."/>
            <person name="Tapia R."/>
            <person name="Land M."/>
            <person name="Hauser L."/>
            <person name="Kyrpides N."/>
            <person name="Ivanova N."/>
            <person name="Ovchinnikova G."/>
            <person name="Siebers A.K."/>
            <person name="Allgaier M."/>
            <person name="Thelen M.P."/>
            <person name="Hugenholtz P."/>
            <person name="Gladden J."/>
            <person name="Woyke T."/>
        </authorList>
    </citation>
    <scope>NUCLEOTIDE SEQUENCE [LARGE SCALE GENOMIC DNA]</scope>
    <source>
        <strain evidence="3">11-1</strain>
    </source>
</reference>
<accession>E6WWQ7</accession>
<evidence type="ECO:0000256" key="1">
    <source>
        <dbReference type="SAM" id="SignalP"/>
    </source>
</evidence>
<dbReference type="AlphaFoldDB" id="E6WWQ7"/>
<organism evidence="2 3">
    <name type="scientific">Pseudoxanthomonas suwonensis (strain 11-1)</name>
    <dbReference type="NCBI Taxonomy" id="743721"/>
    <lineage>
        <taxon>Bacteria</taxon>
        <taxon>Pseudomonadati</taxon>
        <taxon>Pseudomonadota</taxon>
        <taxon>Gammaproteobacteria</taxon>
        <taxon>Lysobacterales</taxon>
        <taxon>Lysobacteraceae</taxon>
        <taxon>Pseudoxanthomonas</taxon>
    </lineage>
</organism>
<dbReference type="eggNOG" id="COG0810">
    <property type="taxonomic scope" value="Bacteria"/>
</dbReference>
<dbReference type="Gene3D" id="3.30.1150.10">
    <property type="match status" value="1"/>
</dbReference>
<evidence type="ECO:0000313" key="2">
    <source>
        <dbReference type="EMBL" id="ADV28606.1"/>
    </source>
</evidence>
<name>E6WWQ7_PSEUU</name>
<sequence>MRNRSPWWLVCALWAVSAVALAAKKPASTDAEAEAGIQVAGTILVGPEGKPLEYELTGGDRLPKEVRRFLDFHIPRWQFDPPVVDGKPVALRNRMGLYLVAKPSDDGGMRIVLQSASFFPTERGGGYDITGARMPPPPYPEAAAEVGVEATVYLVLKVGRDGKVLDAADEQVNLHFLPERDADKWRDIFARSAVRAARGWRFNVPTQGDEGGQDSWLLRVPVAYSFNQRNRYGEWQAYVPGPRRKVDWVPTEEQDRPLEAMTGGSVNPVGQKSGVMLTPAGIGL</sequence>
<dbReference type="EMBL" id="CP002446">
    <property type="protein sequence ID" value="ADV28606.1"/>
    <property type="molecule type" value="Genomic_DNA"/>
</dbReference>
<dbReference type="SUPFAM" id="SSF74653">
    <property type="entry name" value="TolA/TonB C-terminal domain"/>
    <property type="match status" value="1"/>
</dbReference>
<keyword evidence="3" id="KW-1185">Reference proteome</keyword>
<feature type="chain" id="PRO_5003214629" evidence="1">
    <location>
        <begin position="23"/>
        <end position="284"/>
    </location>
</feature>
<evidence type="ECO:0000313" key="3">
    <source>
        <dbReference type="Proteomes" id="UP000008632"/>
    </source>
</evidence>
<dbReference type="Proteomes" id="UP000008632">
    <property type="component" value="Chromosome"/>
</dbReference>
<keyword evidence="1" id="KW-0732">Signal</keyword>
<dbReference type="HOGENOM" id="CLU_085304_0_0_6"/>
<proteinExistence type="predicted"/>
<gene>
    <name evidence="2" type="ordered locus">Psesu_2779</name>
</gene>
<feature type="signal peptide" evidence="1">
    <location>
        <begin position="1"/>
        <end position="22"/>
    </location>
</feature>
<dbReference type="RefSeq" id="WP_013536432.1">
    <property type="nucleotide sequence ID" value="NC_014924.1"/>
</dbReference>
<dbReference type="KEGG" id="psu:Psesu_2779"/>
<dbReference type="STRING" id="743721.Psesu_2779"/>